<comment type="caution">
    <text evidence="2">The sequence shown here is derived from an EMBL/GenBank/DDBJ whole genome shotgun (WGS) entry which is preliminary data.</text>
</comment>
<protein>
    <recommendedName>
        <fullName evidence="4">Ubiquitinyl hydrolase 1</fullName>
    </recommendedName>
</protein>
<reference evidence="2" key="1">
    <citation type="submission" date="2023-10" db="EMBL/GenBank/DDBJ databases">
        <authorList>
            <person name="Chen Y."/>
            <person name="Shah S."/>
            <person name="Dougan E. K."/>
            <person name="Thang M."/>
            <person name="Chan C."/>
        </authorList>
    </citation>
    <scope>NUCLEOTIDE SEQUENCE [LARGE SCALE GENOMIC DNA]</scope>
</reference>
<feature type="region of interest" description="Disordered" evidence="1">
    <location>
        <begin position="1"/>
        <end position="23"/>
    </location>
</feature>
<proteinExistence type="predicted"/>
<feature type="non-terminal residue" evidence="2">
    <location>
        <position position="1"/>
    </location>
</feature>
<evidence type="ECO:0008006" key="4">
    <source>
        <dbReference type="Google" id="ProtNLM"/>
    </source>
</evidence>
<name>A0ABN9X405_9DINO</name>
<organism evidence="2 3">
    <name type="scientific">Prorocentrum cordatum</name>
    <dbReference type="NCBI Taxonomy" id="2364126"/>
    <lineage>
        <taxon>Eukaryota</taxon>
        <taxon>Sar</taxon>
        <taxon>Alveolata</taxon>
        <taxon>Dinophyceae</taxon>
        <taxon>Prorocentrales</taxon>
        <taxon>Prorocentraceae</taxon>
        <taxon>Prorocentrum</taxon>
    </lineage>
</organism>
<evidence type="ECO:0000256" key="1">
    <source>
        <dbReference type="SAM" id="MobiDB-lite"/>
    </source>
</evidence>
<gene>
    <name evidence="2" type="ORF">PCOR1329_LOCUS72289</name>
</gene>
<feature type="compositionally biased region" description="Low complexity" evidence="1">
    <location>
        <begin position="8"/>
        <end position="17"/>
    </location>
</feature>
<feature type="region of interest" description="Disordered" evidence="1">
    <location>
        <begin position="81"/>
        <end position="158"/>
    </location>
</feature>
<sequence length="158" mass="16486">DLDGGGAAETAEPAGTECAGGGGAPAAAALVEVFHAERRGRAFGHPLLLPIRAGERAAAVGARLRACLGAPEAEARGWRLLVSEGPPRQEAARRKPLEETDEWPQGPRGPPQGEPSRAAWRPGGLALCVEREHPVHGPRSSQGANVARKARPLTIRAR</sequence>
<keyword evidence="3" id="KW-1185">Reference proteome</keyword>
<dbReference type="EMBL" id="CAUYUJ010019651">
    <property type="protein sequence ID" value="CAK0892699.1"/>
    <property type="molecule type" value="Genomic_DNA"/>
</dbReference>
<dbReference type="Proteomes" id="UP001189429">
    <property type="component" value="Unassembled WGS sequence"/>
</dbReference>
<evidence type="ECO:0000313" key="2">
    <source>
        <dbReference type="EMBL" id="CAK0892699.1"/>
    </source>
</evidence>
<evidence type="ECO:0000313" key="3">
    <source>
        <dbReference type="Proteomes" id="UP001189429"/>
    </source>
</evidence>
<accession>A0ABN9X405</accession>